<comment type="similarity">
    <text evidence="2">Belongs to the ZC3H14 family.</text>
</comment>
<dbReference type="Pfam" id="PF14608">
    <property type="entry name" value="zf-CCCH_2"/>
    <property type="match status" value="5"/>
</dbReference>
<keyword evidence="8" id="KW-0539">Nucleus</keyword>
<dbReference type="PANTHER" id="PTHR14738:SF29">
    <property type="entry name" value="ZINC FINGER CCCH DOMAIN-CONTAINING PROTEIN 14"/>
    <property type="match status" value="1"/>
</dbReference>
<dbReference type="Proteomes" id="UP001329430">
    <property type="component" value="Chromosome 5"/>
</dbReference>
<dbReference type="GO" id="GO:0008270">
    <property type="term" value="F:zinc ion binding"/>
    <property type="evidence" value="ECO:0007669"/>
    <property type="project" value="UniProtKB-KW"/>
</dbReference>
<sequence>MDNIGAEVGQKMRSAIKAKLTELGCYVDDELPDYVMVMVANKRTKSQMNEDLQLFLTTKTSTFVDWLQIVLKKLKEITVTNPDMYKRGSKRKSDDAHLNVKVKKEKKDKEKSNKKAKRKDIKPIIKDIPEIKSLTDNLPVEASKLSEMRKIVVMQENQNSNSNIESVNEDCFDIPPLSEVAISNESELVEIEKKIKSVKSRLGLQVASDSDEDFINLKAEPDDLFPNEQLQELKQKKSEENSARKIKILRHLDSIEASNKLNSKEYGEHLQEPSSPKGGKNEHPRIIFENENSSKKQSVMERLGKRPNLDGFDEEISQRHKKINLVSIRQQEEELLGLSRAGKPTLLRNITDEASTKKTAKPETKPDSPRESALKRLGVMSKVAVPPRPHSESEDETVNKEVLSVIKVKPRVLPPTNNQANKNLLLKAVAEAQRSVAQTPIVGNNAKPDALFTKKFREKVTQRSTSRKISDKEKNKIKHILNQGDKKEKKDYDTSSDDDNLEYIPRPVKQVRRSSERLEYIPSSKEHSGDDYVDGSDGDPTALPRQSKGQTFIITLDGIARQNNKSKSPKKNVQVDAKNTNKAIAEKGKARKLPSPIVFDKVESVPTPPKLKQIPDKLPVISPHSLKTKEKCKYWPGCRHGEKCEFIHPSTPCKTFPQCKFGDKCLYIHPMCKFENSCTRKDCPFSHSTRIHATTPAAPQMCKFFPNCSNAHCLFYHPRPCKYGKYCKNQAECNFSHGVAIKNNFTWRSTVKL</sequence>
<keyword evidence="7 9" id="KW-0862">Zinc</keyword>
<dbReference type="GO" id="GO:0005634">
    <property type="term" value="C:nucleus"/>
    <property type="evidence" value="ECO:0007669"/>
    <property type="project" value="UniProtKB-SubCell"/>
</dbReference>
<evidence type="ECO:0000256" key="9">
    <source>
        <dbReference type="PROSITE-ProRule" id="PRU00723"/>
    </source>
</evidence>
<dbReference type="InterPro" id="IPR040366">
    <property type="entry name" value="Nab2/ZC3H14"/>
</dbReference>
<reference evidence="12 13" key="1">
    <citation type="journal article" date="2024" name="Insects">
        <title>An Improved Chromosome-Level Genome Assembly of the Firefly Pyrocoelia pectoralis.</title>
        <authorList>
            <person name="Fu X."/>
            <person name="Meyer-Rochow V.B."/>
            <person name="Ballantyne L."/>
            <person name="Zhu X."/>
        </authorList>
    </citation>
    <scope>NUCLEOTIDE SEQUENCE [LARGE SCALE GENOMIC DNA]</scope>
    <source>
        <strain evidence="12">XCY_ONT2</strain>
    </source>
</reference>
<keyword evidence="13" id="KW-1185">Reference proteome</keyword>
<dbReference type="SMART" id="SM00356">
    <property type="entry name" value="ZnF_C3H1"/>
    <property type="match status" value="4"/>
</dbReference>
<dbReference type="Gene3D" id="1.20.1390.10">
    <property type="entry name" value="PWI domain"/>
    <property type="match status" value="1"/>
</dbReference>
<dbReference type="EMBL" id="JAVRBK010000005">
    <property type="protein sequence ID" value="KAK5643358.1"/>
    <property type="molecule type" value="Genomic_DNA"/>
</dbReference>
<feature type="zinc finger region" description="C3H1-type" evidence="9">
    <location>
        <begin position="626"/>
        <end position="651"/>
    </location>
</feature>
<dbReference type="PANTHER" id="PTHR14738">
    <property type="entry name" value="ZINC FINGER CCCH DOMAIN-CONTAINING PROTEIN 14"/>
    <property type="match status" value="1"/>
</dbReference>
<dbReference type="PROSITE" id="PS50103">
    <property type="entry name" value="ZF_C3H1"/>
    <property type="match status" value="3"/>
</dbReference>
<name>A0AAN7ZL70_9COLE</name>
<accession>A0AAN7ZL70</accession>
<feature type="region of interest" description="Disordered" evidence="10">
    <location>
        <begin position="260"/>
        <end position="301"/>
    </location>
</feature>
<evidence type="ECO:0000256" key="4">
    <source>
        <dbReference type="ARBA" id="ARBA00022723"/>
    </source>
</evidence>
<feature type="compositionally biased region" description="Basic and acidic residues" evidence="10">
    <location>
        <begin position="484"/>
        <end position="493"/>
    </location>
</feature>
<evidence type="ECO:0000256" key="8">
    <source>
        <dbReference type="ARBA" id="ARBA00023242"/>
    </source>
</evidence>
<evidence type="ECO:0000259" key="11">
    <source>
        <dbReference type="PROSITE" id="PS50103"/>
    </source>
</evidence>
<evidence type="ECO:0000313" key="12">
    <source>
        <dbReference type="EMBL" id="KAK5643358.1"/>
    </source>
</evidence>
<proteinExistence type="inferred from homology"/>
<feature type="zinc finger region" description="C3H1-type" evidence="9">
    <location>
        <begin position="652"/>
        <end position="672"/>
    </location>
</feature>
<feature type="region of interest" description="Disordered" evidence="10">
    <location>
        <begin position="453"/>
        <end position="545"/>
    </location>
</feature>
<gene>
    <name evidence="12" type="ORF">RI129_007203</name>
</gene>
<comment type="subcellular location">
    <subcellularLocation>
        <location evidence="1">Nucleus</location>
    </subcellularLocation>
</comment>
<feature type="compositionally biased region" description="Basic and acidic residues" evidence="10">
    <location>
        <begin position="513"/>
        <end position="530"/>
    </location>
</feature>
<feature type="domain" description="C3H1-type" evidence="11">
    <location>
        <begin position="652"/>
        <end position="672"/>
    </location>
</feature>
<feature type="region of interest" description="Disordered" evidence="10">
    <location>
        <begin position="352"/>
        <end position="371"/>
    </location>
</feature>
<evidence type="ECO:0000256" key="3">
    <source>
        <dbReference type="ARBA" id="ARBA00015071"/>
    </source>
</evidence>
<organism evidence="12 13">
    <name type="scientific">Pyrocoelia pectoralis</name>
    <dbReference type="NCBI Taxonomy" id="417401"/>
    <lineage>
        <taxon>Eukaryota</taxon>
        <taxon>Metazoa</taxon>
        <taxon>Ecdysozoa</taxon>
        <taxon>Arthropoda</taxon>
        <taxon>Hexapoda</taxon>
        <taxon>Insecta</taxon>
        <taxon>Pterygota</taxon>
        <taxon>Neoptera</taxon>
        <taxon>Endopterygota</taxon>
        <taxon>Coleoptera</taxon>
        <taxon>Polyphaga</taxon>
        <taxon>Elateriformia</taxon>
        <taxon>Elateroidea</taxon>
        <taxon>Lampyridae</taxon>
        <taxon>Lampyrinae</taxon>
        <taxon>Pyrocoelia</taxon>
    </lineage>
</organism>
<dbReference type="GO" id="GO:0005737">
    <property type="term" value="C:cytoplasm"/>
    <property type="evidence" value="ECO:0007669"/>
    <property type="project" value="TreeGrafter"/>
</dbReference>
<evidence type="ECO:0000256" key="7">
    <source>
        <dbReference type="ARBA" id="ARBA00022833"/>
    </source>
</evidence>
<feature type="compositionally biased region" description="Basic and acidic residues" evidence="10">
    <location>
        <begin position="262"/>
        <end position="271"/>
    </location>
</feature>
<evidence type="ECO:0000256" key="1">
    <source>
        <dbReference type="ARBA" id="ARBA00004123"/>
    </source>
</evidence>
<evidence type="ECO:0000313" key="13">
    <source>
        <dbReference type="Proteomes" id="UP001329430"/>
    </source>
</evidence>
<feature type="domain" description="C3H1-type" evidence="11">
    <location>
        <begin position="626"/>
        <end position="651"/>
    </location>
</feature>
<evidence type="ECO:0000256" key="6">
    <source>
        <dbReference type="ARBA" id="ARBA00022771"/>
    </source>
</evidence>
<keyword evidence="4 9" id="KW-0479">Metal-binding</keyword>
<evidence type="ECO:0000256" key="10">
    <source>
        <dbReference type="SAM" id="MobiDB-lite"/>
    </source>
</evidence>
<dbReference type="GO" id="GO:0008143">
    <property type="term" value="F:poly(A) binding"/>
    <property type="evidence" value="ECO:0007669"/>
    <property type="project" value="InterPro"/>
</dbReference>
<feature type="region of interest" description="Disordered" evidence="10">
    <location>
        <begin position="84"/>
        <end position="118"/>
    </location>
</feature>
<dbReference type="InterPro" id="IPR000571">
    <property type="entry name" value="Znf_CCCH"/>
</dbReference>
<feature type="compositionally biased region" description="Basic and acidic residues" evidence="10">
    <location>
        <begin position="279"/>
        <end position="301"/>
    </location>
</feature>
<feature type="domain" description="C3H1-type" evidence="11">
    <location>
        <begin position="707"/>
        <end position="740"/>
    </location>
</feature>
<feature type="zinc finger region" description="C3H1-type" evidence="9">
    <location>
        <begin position="707"/>
        <end position="740"/>
    </location>
</feature>
<evidence type="ECO:0000256" key="5">
    <source>
        <dbReference type="ARBA" id="ARBA00022737"/>
    </source>
</evidence>
<evidence type="ECO:0000256" key="2">
    <source>
        <dbReference type="ARBA" id="ARBA00008423"/>
    </source>
</evidence>
<keyword evidence="5" id="KW-0677">Repeat</keyword>
<protein>
    <recommendedName>
        <fullName evidence="3">Zinc finger CCCH domain-containing protein 14</fullName>
    </recommendedName>
</protein>
<dbReference type="Gene3D" id="4.10.1000.30">
    <property type="match status" value="2"/>
</dbReference>
<dbReference type="GO" id="GO:0043488">
    <property type="term" value="P:regulation of mRNA stability"/>
    <property type="evidence" value="ECO:0007669"/>
    <property type="project" value="InterPro"/>
</dbReference>
<keyword evidence="6 9" id="KW-0863">Zinc-finger</keyword>
<comment type="caution">
    <text evidence="12">The sequence shown here is derived from an EMBL/GenBank/DDBJ whole genome shotgun (WGS) entry which is preliminary data.</text>
</comment>
<dbReference type="AlphaFoldDB" id="A0AAN7ZL70"/>